<evidence type="ECO:0000313" key="1">
    <source>
        <dbReference type="EMBL" id="CAF4457283.1"/>
    </source>
</evidence>
<dbReference type="EMBL" id="CAJOBI010174610">
    <property type="protein sequence ID" value="CAF4902516.1"/>
    <property type="molecule type" value="Genomic_DNA"/>
</dbReference>
<dbReference type="Proteomes" id="UP000681720">
    <property type="component" value="Unassembled WGS sequence"/>
</dbReference>
<dbReference type="Proteomes" id="UP000676336">
    <property type="component" value="Unassembled WGS sequence"/>
</dbReference>
<sequence length="57" mass="6714">MKKTEAYECLGGNDPLGSLIEFTNKYLLNLRLAKWITQKQYERLCVKPDEVKLPHLY</sequence>
<comment type="caution">
    <text evidence="2">The sequence shown here is derived from an EMBL/GenBank/DDBJ whole genome shotgun (WGS) entry which is preliminary data.</text>
</comment>
<dbReference type="Proteomes" id="UP000681967">
    <property type="component" value="Unassembled WGS sequence"/>
</dbReference>
<dbReference type="AlphaFoldDB" id="A0A8S3AHR2"/>
<evidence type="ECO:0000313" key="2">
    <source>
        <dbReference type="EMBL" id="CAF4718828.1"/>
    </source>
</evidence>
<name>A0A8S3AHR2_9BILA</name>
<accession>A0A8S3AHR2</accession>
<feature type="non-terminal residue" evidence="2">
    <location>
        <position position="57"/>
    </location>
</feature>
<evidence type="ECO:0000313" key="3">
    <source>
        <dbReference type="EMBL" id="CAF4902516.1"/>
    </source>
</evidence>
<gene>
    <name evidence="1" type="ORF">BYL167_LOCUS34032</name>
    <name evidence="2" type="ORF">GIL414_LOCUS43762</name>
    <name evidence="3" type="ORF">SMN809_LOCUS51819</name>
</gene>
<protein>
    <submittedName>
        <fullName evidence="2">Uncharacterized protein</fullName>
    </submittedName>
</protein>
<dbReference type="EMBL" id="CAJOBH010067846">
    <property type="protein sequence ID" value="CAF4457283.1"/>
    <property type="molecule type" value="Genomic_DNA"/>
</dbReference>
<proteinExistence type="predicted"/>
<dbReference type="EMBL" id="CAJOBJ010130454">
    <property type="protein sequence ID" value="CAF4718828.1"/>
    <property type="molecule type" value="Genomic_DNA"/>
</dbReference>
<evidence type="ECO:0000313" key="4">
    <source>
        <dbReference type="Proteomes" id="UP000681720"/>
    </source>
</evidence>
<organism evidence="2 4">
    <name type="scientific">Rotaria magnacalcarata</name>
    <dbReference type="NCBI Taxonomy" id="392030"/>
    <lineage>
        <taxon>Eukaryota</taxon>
        <taxon>Metazoa</taxon>
        <taxon>Spiralia</taxon>
        <taxon>Gnathifera</taxon>
        <taxon>Rotifera</taxon>
        <taxon>Eurotatoria</taxon>
        <taxon>Bdelloidea</taxon>
        <taxon>Philodinida</taxon>
        <taxon>Philodinidae</taxon>
        <taxon>Rotaria</taxon>
    </lineage>
</organism>
<reference evidence="2" key="1">
    <citation type="submission" date="2021-02" db="EMBL/GenBank/DDBJ databases">
        <authorList>
            <person name="Nowell W R."/>
        </authorList>
    </citation>
    <scope>NUCLEOTIDE SEQUENCE</scope>
</reference>